<name>A0A7S4CBI9_9EUGL</name>
<sequence>MVCLQCARSANDYLFEGDSPLHITGLPPASALKSEERSFFLEVVQGSLRQTQFALWIPYVGTRATLLFSIVKHTASCHSPGAQSGRSWDAEYKTPTPFIAPSPLLCWRAFVLPVLTNAFWIDLALQYPIAALQNIRNAFPTYPYCKLSFSL</sequence>
<protein>
    <submittedName>
        <fullName evidence="1">Uncharacterized protein</fullName>
    </submittedName>
</protein>
<organism evidence="1">
    <name type="scientific">Eutreptiella gymnastica</name>
    <dbReference type="NCBI Taxonomy" id="73025"/>
    <lineage>
        <taxon>Eukaryota</taxon>
        <taxon>Discoba</taxon>
        <taxon>Euglenozoa</taxon>
        <taxon>Euglenida</taxon>
        <taxon>Spirocuta</taxon>
        <taxon>Euglenophyceae</taxon>
        <taxon>Eutreptiales</taxon>
        <taxon>Eutreptiaceae</taxon>
        <taxon>Eutreptiella</taxon>
    </lineage>
</organism>
<dbReference type="EMBL" id="HBJA01011723">
    <property type="protein sequence ID" value="CAE0792582.1"/>
    <property type="molecule type" value="Transcribed_RNA"/>
</dbReference>
<proteinExistence type="predicted"/>
<gene>
    <name evidence="1" type="ORF">EGYM00163_LOCUS3698</name>
</gene>
<reference evidence="1" key="1">
    <citation type="submission" date="2021-01" db="EMBL/GenBank/DDBJ databases">
        <authorList>
            <person name="Corre E."/>
            <person name="Pelletier E."/>
            <person name="Niang G."/>
            <person name="Scheremetjew M."/>
            <person name="Finn R."/>
            <person name="Kale V."/>
            <person name="Holt S."/>
            <person name="Cochrane G."/>
            <person name="Meng A."/>
            <person name="Brown T."/>
            <person name="Cohen L."/>
        </authorList>
    </citation>
    <scope>NUCLEOTIDE SEQUENCE</scope>
    <source>
        <strain evidence="1">CCMP1594</strain>
    </source>
</reference>
<dbReference type="AlphaFoldDB" id="A0A7S4CBI9"/>
<evidence type="ECO:0000313" key="1">
    <source>
        <dbReference type="EMBL" id="CAE0792582.1"/>
    </source>
</evidence>
<accession>A0A7S4CBI9</accession>